<reference evidence="11 12" key="1">
    <citation type="submission" date="2020-08" db="EMBL/GenBank/DDBJ databases">
        <title>Genomic Encyclopedia of Type Strains, Phase IV (KMG-V): Genome sequencing to study the core and pangenomes of soil and plant-associated prokaryotes.</title>
        <authorList>
            <person name="Whitman W."/>
        </authorList>
    </citation>
    <scope>NUCLEOTIDE SEQUENCE [LARGE SCALE GENOMIC DNA]</scope>
    <source>
        <strain evidence="11 12">SEMIA 492</strain>
    </source>
</reference>
<keyword evidence="3 9" id="KW-0813">Transport</keyword>
<dbReference type="OrthoDB" id="9815029at2"/>
<dbReference type="GeneID" id="32525267"/>
<dbReference type="Pfam" id="PF00528">
    <property type="entry name" value="BPD_transp_1"/>
    <property type="match status" value="1"/>
</dbReference>
<feature type="transmembrane region" description="Helical" evidence="9">
    <location>
        <begin position="189"/>
        <end position="210"/>
    </location>
</feature>
<accession>A0A7W7ENK1</accession>
<comment type="similarity">
    <text evidence="2">Belongs to the binding-protein-dependent transport system permease family. HisMQ subfamily.</text>
</comment>
<name>A0A7W7ENK1_9HYPH</name>
<protein>
    <submittedName>
        <fullName evidence="11">His/Glu/Gln/Arg/opine family amino acid ABC transporter permease subunit</fullName>
    </submittedName>
</protein>
<feature type="transmembrane region" description="Helical" evidence="9">
    <location>
        <begin position="147"/>
        <end position="169"/>
    </location>
</feature>
<feature type="transmembrane region" description="Helical" evidence="9">
    <location>
        <begin position="15"/>
        <end position="39"/>
    </location>
</feature>
<comment type="subcellular location">
    <subcellularLocation>
        <location evidence="1">Cell inner membrane</location>
        <topology evidence="1">Multi-pass membrane protein</topology>
    </subcellularLocation>
    <subcellularLocation>
        <location evidence="9">Cell membrane</location>
        <topology evidence="9">Multi-pass membrane protein</topology>
    </subcellularLocation>
</comment>
<evidence type="ECO:0000256" key="7">
    <source>
        <dbReference type="ARBA" id="ARBA00022989"/>
    </source>
</evidence>
<dbReference type="PANTHER" id="PTHR30133">
    <property type="entry name" value="CATIONIC AMINO ACID TRANSPORTER, MEMBRANE COMPONENT"/>
    <property type="match status" value="1"/>
</dbReference>
<keyword evidence="4" id="KW-1003">Cell membrane</keyword>
<proteinExistence type="inferred from homology"/>
<sequence>MTVFSGYGIQLLNGAMVSVAVTIAALIVGTVLGVFLGAVKTYASRPFRYAVEAYTAIVRGVPDLIIIYLIYFGSTVALTKLTGDYVDVNGFTAGVCALAFIFGAYASDIIRGAIRQVPRGQTEAAMALGLSSKLCFIKIVMPQAWRLALPGFGNLSIILLKQTSLISVIGLEELLRASSVVSGATRQPFYVYSAAAVIYLILTGVATLGLRYARKRADRGFA</sequence>
<keyword evidence="5" id="KW-0997">Cell inner membrane</keyword>
<dbReference type="Proteomes" id="UP000543836">
    <property type="component" value="Unassembled WGS sequence"/>
</dbReference>
<feature type="transmembrane region" description="Helical" evidence="9">
    <location>
        <begin position="51"/>
        <end position="71"/>
    </location>
</feature>
<evidence type="ECO:0000256" key="2">
    <source>
        <dbReference type="ARBA" id="ARBA00010072"/>
    </source>
</evidence>
<keyword evidence="8 9" id="KW-0472">Membrane</keyword>
<feature type="domain" description="ABC transmembrane type-1" evidence="10">
    <location>
        <begin position="15"/>
        <end position="210"/>
    </location>
</feature>
<evidence type="ECO:0000256" key="6">
    <source>
        <dbReference type="ARBA" id="ARBA00022692"/>
    </source>
</evidence>
<dbReference type="InterPro" id="IPR035906">
    <property type="entry name" value="MetI-like_sf"/>
</dbReference>
<dbReference type="CDD" id="cd06261">
    <property type="entry name" value="TM_PBP2"/>
    <property type="match status" value="1"/>
</dbReference>
<dbReference type="SUPFAM" id="SSF161098">
    <property type="entry name" value="MetI-like"/>
    <property type="match status" value="1"/>
</dbReference>
<dbReference type="GO" id="GO:0043190">
    <property type="term" value="C:ATP-binding cassette (ABC) transporter complex"/>
    <property type="evidence" value="ECO:0007669"/>
    <property type="project" value="InterPro"/>
</dbReference>
<keyword evidence="6 9" id="KW-0812">Transmembrane</keyword>
<keyword evidence="7 9" id="KW-1133">Transmembrane helix</keyword>
<gene>
    <name evidence="11" type="ORF">GGE60_005832</name>
</gene>
<dbReference type="PROSITE" id="PS50928">
    <property type="entry name" value="ABC_TM1"/>
    <property type="match status" value="1"/>
</dbReference>
<evidence type="ECO:0000259" key="10">
    <source>
        <dbReference type="PROSITE" id="PS50928"/>
    </source>
</evidence>
<dbReference type="RefSeq" id="WP_028755247.1">
    <property type="nucleotide sequence ID" value="NZ_JACIIG010000032.1"/>
</dbReference>
<dbReference type="AlphaFoldDB" id="A0A7W7ENK1"/>
<evidence type="ECO:0000256" key="9">
    <source>
        <dbReference type="RuleBase" id="RU363032"/>
    </source>
</evidence>
<organism evidence="11 12">
    <name type="scientific">Rhizobium leucaenae</name>
    <dbReference type="NCBI Taxonomy" id="29450"/>
    <lineage>
        <taxon>Bacteria</taxon>
        <taxon>Pseudomonadati</taxon>
        <taxon>Pseudomonadota</taxon>
        <taxon>Alphaproteobacteria</taxon>
        <taxon>Hyphomicrobiales</taxon>
        <taxon>Rhizobiaceae</taxon>
        <taxon>Rhizobium/Agrobacterium group</taxon>
        <taxon>Rhizobium</taxon>
    </lineage>
</organism>
<dbReference type="NCBIfam" id="TIGR01726">
    <property type="entry name" value="HEQRo_perm_3TM"/>
    <property type="match status" value="1"/>
</dbReference>
<dbReference type="InterPro" id="IPR000515">
    <property type="entry name" value="MetI-like"/>
</dbReference>
<evidence type="ECO:0000313" key="11">
    <source>
        <dbReference type="EMBL" id="MBB4571667.1"/>
    </source>
</evidence>
<evidence type="ECO:0000313" key="12">
    <source>
        <dbReference type="Proteomes" id="UP000543836"/>
    </source>
</evidence>
<dbReference type="PANTHER" id="PTHR30133:SF2">
    <property type="entry name" value="ARGININE ABC TRANSPORTER PERMEASE PROTEIN ARTQ"/>
    <property type="match status" value="1"/>
</dbReference>
<feature type="transmembrane region" description="Helical" evidence="9">
    <location>
        <begin position="91"/>
        <end position="110"/>
    </location>
</feature>
<evidence type="ECO:0000256" key="8">
    <source>
        <dbReference type="ARBA" id="ARBA00023136"/>
    </source>
</evidence>
<evidence type="ECO:0000256" key="4">
    <source>
        <dbReference type="ARBA" id="ARBA00022475"/>
    </source>
</evidence>
<dbReference type="InterPro" id="IPR010065">
    <property type="entry name" value="AA_ABC_transptr_permease_3TM"/>
</dbReference>
<dbReference type="InterPro" id="IPR051613">
    <property type="entry name" value="ABC_transp_permease_HisMQ"/>
</dbReference>
<dbReference type="EMBL" id="JACIIG010000032">
    <property type="protein sequence ID" value="MBB4571667.1"/>
    <property type="molecule type" value="Genomic_DNA"/>
</dbReference>
<dbReference type="GO" id="GO:0022857">
    <property type="term" value="F:transmembrane transporter activity"/>
    <property type="evidence" value="ECO:0007669"/>
    <property type="project" value="InterPro"/>
</dbReference>
<evidence type="ECO:0000256" key="3">
    <source>
        <dbReference type="ARBA" id="ARBA00022448"/>
    </source>
</evidence>
<comment type="caution">
    <text evidence="11">The sequence shown here is derived from an EMBL/GenBank/DDBJ whole genome shotgun (WGS) entry which is preliminary data.</text>
</comment>
<keyword evidence="12" id="KW-1185">Reference proteome</keyword>
<evidence type="ECO:0000256" key="1">
    <source>
        <dbReference type="ARBA" id="ARBA00004429"/>
    </source>
</evidence>
<evidence type="ECO:0000256" key="5">
    <source>
        <dbReference type="ARBA" id="ARBA00022519"/>
    </source>
</evidence>
<dbReference type="Gene3D" id="1.10.3720.10">
    <property type="entry name" value="MetI-like"/>
    <property type="match status" value="1"/>
</dbReference>